<evidence type="ECO:0000256" key="6">
    <source>
        <dbReference type="RuleBase" id="RU000716"/>
    </source>
</evidence>
<evidence type="ECO:0000256" key="2">
    <source>
        <dbReference type="ARBA" id="ARBA00023015"/>
    </source>
</evidence>
<evidence type="ECO:0000256" key="4">
    <source>
        <dbReference type="ARBA" id="ARBA00023125"/>
    </source>
</evidence>
<dbReference type="Pfam" id="PF04542">
    <property type="entry name" value="Sigma70_r2"/>
    <property type="match status" value="1"/>
</dbReference>
<organism evidence="10 11">
    <name type="scientific">Gulosibacter bifidus</name>
    <dbReference type="NCBI Taxonomy" id="272239"/>
    <lineage>
        <taxon>Bacteria</taxon>
        <taxon>Bacillati</taxon>
        <taxon>Actinomycetota</taxon>
        <taxon>Actinomycetes</taxon>
        <taxon>Micrococcales</taxon>
        <taxon>Microbacteriaceae</taxon>
        <taxon>Gulosibacter</taxon>
    </lineage>
</organism>
<evidence type="ECO:0000256" key="7">
    <source>
        <dbReference type="SAM" id="MobiDB-lite"/>
    </source>
</evidence>
<feature type="region of interest" description="Disordered" evidence="7">
    <location>
        <begin position="1"/>
        <end position="35"/>
    </location>
</feature>
<dbReference type="NCBIfam" id="TIGR02947">
    <property type="entry name" value="SigH_actino"/>
    <property type="match status" value="1"/>
</dbReference>
<dbReference type="InterPro" id="IPR013249">
    <property type="entry name" value="RNA_pol_sigma70_r4_t2"/>
</dbReference>
<dbReference type="SUPFAM" id="SSF88659">
    <property type="entry name" value="Sigma3 and sigma4 domains of RNA polymerase sigma factors"/>
    <property type="match status" value="1"/>
</dbReference>
<comment type="caution">
    <text evidence="10">The sequence shown here is derived from an EMBL/GenBank/DDBJ whole genome shotgun (WGS) entry which is preliminary data.</text>
</comment>
<dbReference type="Gene3D" id="1.10.1740.10">
    <property type="match status" value="1"/>
</dbReference>
<keyword evidence="5 6" id="KW-0804">Transcription</keyword>
<dbReference type="InterPro" id="IPR014284">
    <property type="entry name" value="RNA_pol_sigma-70_dom"/>
</dbReference>
<keyword evidence="11" id="KW-1185">Reference proteome</keyword>
<evidence type="ECO:0000256" key="1">
    <source>
        <dbReference type="ARBA" id="ARBA00010641"/>
    </source>
</evidence>
<dbReference type="CDD" id="cd06171">
    <property type="entry name" value="Sigma70_r4"/>
    <property type="match status" value="1"/>
</dbReference>
<dbReference type="InterPro" id="IPR007627">
    <property type="entry name" value="RNA_pol_sigma70_r2"/>
</dbReference>
<evidence type="ECO:0000256" key="3">
    <source>
        <dbReference type="ARBA" id="ARBA00023082"/>
    </source>
</evidence>
<accession>A0ABW5RHY8</accession>
<protein>
    <recommendedName>
        <fullName evidence="6">RNA polymerase sigma factor</fullName>
    </recommendedName>
</protein>
<comment type="similarity">
    <text evidence="1 6">Belongs to the sigma-70 factor family. ECF subfamily.</text>
</comment>
<dbReference type="InterPro" id="IPR013325">
    <property type="entry name" value="RNA_pol_sigma_r2"/>
</dbReference>
<evidence type="ECO:0000256" key="5">
    <source>
        <dbReference type="ARBA" id="ARBA00023163"/>
    </source>
</evidence>
<keyword evidence="2 6" id="KW-0805">Transcription regulation</keyword>
<dbReference type="PANTHER" id="PTHR43133">
    <property type="entry name" value="RNA POLYMERASE ECF-TYPE SIGMA FACTO"/>
    <property type="match status" value="1"/>
</dbReference>
<sequence>MTATTAPDARPASDADAQAVHTQSGPAQPAPELEQSVADRTALNLAFAQQAMPFLDELYGHAMRLTRNRSDAEDLVQETYAKALTAFASFKQGTNLRAWLYRIQTNLYITEYRKQQRRPYENPLEELEDWQVGGAESYTAQNHSRSAELEAVENLPADVVKDALAALPDDYRQAVLLADVQGFSYREIAEIMGTPTGTVMSRLHRGRGILREQLREYAREYGIGTTNDVVTTAKTTKGTAK</sequence>
<dbReference type="InterPro" id="IPR013324">
    <property type="entry name" value="RNA_pol_sigma_r3/r4-like"/>
</dbReference>
<evidence type="ECO:0000259" key="9">
    <source>
        <dbReference type="Pfam" id="PF08281"/>
    </source>
</evidence>
<dbReference type="Pfam" id="PF08281">
    <property type="entry name" value="Sigma70_r4_2"/>
    <property type="match status" value="1"/>
</dbReference>
<feature type="compositionally biased region" description="Low complexity" evidence="7">
    <location>
        <begin position="1"/>
        <end position="19"/>
    </location>
</feature>
<name>A0ABW5RHY8_9MICO</name>
<feature type="domain" description="RNA polymerase sigma-70 region 2" evidence="8">
    <location>
        <begin position="55"/>
        <end position="118"/>
    </location>
</feature>
<gene>
    <name evidence="10" type="ORF">ACFSUQ_02115</name>
</gene>
<dbReference type="RefSeq" id="WP_083524352.1">
    <property type="nucleotide sequence ID" value="NZ_JBHUNF010000001.1"/>
</dbReference>
<dbReference type="NCBIfam" id="TIGR02937">
    <property type="entry name" value="sigma70-ECF"/>
    <property type="match status" value="1"/>
</dbReference>
<keyword evidence="4 6" id="KW-0238">DNA-binding</keyword>
<dbReference type="InterPro" id="IPR014293">
    <property type="entry name" value="RNA_pol_sigma70_actinobac"/>
</dbReference>
<dbReference type="InterPro" id="IPR039425">
    <property type="entry name" value="RNA_pol_sigma-70-like"/>
</dbReference>
<dbReference type="SUPFAM" id="SSF88946">
    <property type="entry name" value="Sigma2 domain of RNA polymerase sigma factors"/>
    <property type="match status" value="1"/>
</dbReference>
<evidence type="ECO:0000313" key="10">
    <source>
        <dbReference type="EMBL" id="MFD2674099.1"/>
    </source>
</evidence>
<evidence type="ECO:0000313" key="11">
    <source>
        <dbReference type="Proteomes" id="UP001597453"/>
    </source>
</evidence>
<reference evidence="11" key="1">
    <citation type="journal article" date="2019" name="Int. J. Syst. Evol. Microbiol.">
        <title>The Global Catalogue of Microorganisms (GCM) 10K type strain sequencing project: providing services to taxonomists for standard genome sequencing and annotation.</title>
        <authorList>
            <consortium name="The Broad Institute Genomics Platform"/>
            <consortium name="The Broad Institute Genome Sequencing Center for Infectious Disease"/>
            <person name="Wu L."/>
            <person name="Ma J."/>
        </authorList>
    </citation>
    <scope>NUCLEOTIDE SEQUENCE [LARGE SCALE GENOMIC DNA]</scope>
    <source>
        <strain evidence="11">TISTR 1511</strain>
    </source>
</reference>
<dbReference type="InterPro" id="IPR000838">
    <property type="entry name" value="RNA_pol_sigma70_ECF_CS"/>
</dbReference>
<keyword evidence="3 6" id="KW-0731">Sigma factor</keyword>
<feature type="domain" description="RNA polymerase sigma factor 70 region 4 type 2" evidence="9">
    <location>
        <begin position="160"/>
        <end position="207"/>
    </location>
</feature>
<dbReference type="EMBL" id="JBHUNF010000001">
    <property type="protein sequence ID" value="MFD2674099.1"/>
    <property type="molecule type" value="Genomic_DNA"/>
</dbReference>
<dbReference type="Gene3D" id="1.10.10.10">
    <property type="entry name" value="Winged helix-like DNA-binding domain superfamily/Winged helix DNA-binding domain"/>
    <property type="match status" value="1"/>
</dbReference>
<proteinExistence type="inferred from homology"/>
<dbReference type="Proteomes" id="UP001597453">
    <property type="component" value="Unassembled WGS sequence"/>
</dbReference>
<evidence type="ECO:0000259" key="8">
    <source>
        <dbReference type="Pfam" id="PF04542"/>
    </source>
</evidence>
<dbReference type="PROSITE" id="PS01063">
    <property type="entry name" value="SIGMA70_ECF"/>
    <property type="match status" value="1"/>
</dbReference>
<dbReference type="InterPro" id="IPR036388">
    <property type="entry name" value="WH-like_DNA-bd_sf"/>
</dbReference>
<dbReference type="PANTHER" id="PTHR43133:SF59">
    <property type="entry name" value="ECF RNA POLYMERASE SIGMA FACTOR SIGR"/>
    <property type="match status" value="1"/>
</dbReference>